<name>A0A2X0NU44_9BASI</name>
<organism evidence="3 4">
    <name type="scientific">Microbotryum silenes-dioicae</name>
    <dbReference type="NCBI Taxonomy" id="796604"/>
    <lineage>
        <taxon>Eukaryota</taxon>
        <taxon>Fungi</taxon>
        <taxon>Dikarya</taxon>
        <taxon>Basidiomycota</taxon>
        <taxon>Pucciniomycotina</taxon>
        <taxon>Microbotryomycetes</taxon>
        <taxon>Microbotryales</taxon>
        <taxon>Microbotryaceae</taxon>
        <taxon>Microbotryum</taxon>
    </lineage>
</organism>
<feature type="region of interest" description="Disordered" evidence="1">
    <location>
        <begin position="325"/>
        <end position="354"/>
    </location>
</feature>
<reference evidence="3 4" key="1">
    <citation type="submission" date="2016-11" db="EMBL/GenBank/DDBJ databases">
        <authorList>
            <person name="Jaros S."/>
            <person name="Januszkiewicz K."/>
            <person name="Wedrychowicz H."/>
        </authorList>
    </citation>
    <scope>NUCLEOTIDE SEQUENCE [LARGE SCALE GENOMIC DNA]</scope>
</reference>
<evidence type="ECO:0000259" key="2">
    <source>
        <dbReference type="Pfam" id="PF09949"/>
    </source>
</evidence>
<evidence type="ECO:0000256" key="1">
    <source>
        <dbReference type="SAM" id="MobiDB-lite"/>
    </source>
</evidence>
<feature type="region of interest" description="Disordered" evidence="1">
    <location>
        <begin position="125"/>
        <end position="169"/>
    </location>
</feature>
<dbReference type="Pfam" id="PF09949">
    <property type="entry name" value="APP1_cat"/>
    <property type="match status" value="1"/>
</dbReference>
<feature type="region of interest" description="Disordered" evidence="1">
    <location>
        <begin position="1"/>
        <end position="82"/>
    </location>
</feature>
<feature type="compositionally biased region" description="Basic and acidic residues" evidence="1">
    <location>
        <begin position="142"/>
        <end position="154"/>
    </location>
</feature>
<dbReference type="PANTHER" id="PTHR28208">
    <property type="entry name" value="PHOSPHATIDATE PHOSPHATASE APP1"/>
    <property type="match status" value="1"/>
</dbReference>
<feature type="compositionally biased region" description="Low complexity" evidence="1">
    <location>
        <begin position="408"/>
        <end position="430"/>
    </location>
</feature>
<keyword evidence="4" id="KW-1185">Reference proteome</keyword>
<feature type="region of interest" description="Disordered" evidence="1">
    <location>
        <begin position="756"/>
        <end position="837"/>
    </location>
</feature>
<protein>
    <submittedName>
        <fullName evidence="3">BQ5605_C013g07217 protein</fullName>
    </submittedName>
</protein>
<dbReference type="GO" id="GO:0008195">
    <property type="term" value="F:phosphatidate phosphatase activity"/>
    <property type="evidence" value="ECO:0007669"/>
    <property type="project" value="InterPro"/>
</dbReference>
<dbReference type="InterPro" id="IPR052935">
    <property type="entry name" value="Mg2+_PAP"/>
</dbReference>
<dbReference type="GO" id="GO:0030479">
    <property type="term" value="C:actin cortical patch"/>
    <property type="evidence" value="ECO:0007669"/>
    <property type="project" value="TreeGrafter"/>
</dbReference>
<proteinExistence type="predicted"/>
<feature type="compositionally biased region" description="Polar residues" evidence="1">
    <location>
        <begin position="383"/>
        <end position="396"/>
    </location>
</feature>
<dbReference type="InterPro" id="IPR019236">
    <property type="entry name" value="APP1_cat"/>
</dbReference>
<gene>
    <name evidence="3" type="primary">BQ5605_C013g07217</name>
    <name evidence="3" type="ORF">BQ5605_C013G07217</name>
</gene>
<evidence type="ECO:0000313" key="3">
    <source>
        <dbReference type="EMBL" id="SGY15035.1"/>
    </source>
</evidence>
<dbReference type="EMBL" id="FQNC01000013">
    <property type="protein sequence ID" value="SGY15035.1"/>
    <property type="molecule type" value="Genomic_DNA"/>
</dbReference>
<dbReference type="STRING" id="796604.A0A2X0NU44"/>
<evidence type="ECO:0000313" key="4">
    <source>
        <dbReference type="Proteomes" id="UP000249464"/>
    </source>
</evidence>
<dbReference type="Proteomes" id="UP000249464">
    <property type="component" value="Unassembled WGS sequence"/>
</dbReference>
<feature type="region of interest" description="Disordered" evidence="1">
    <location>
        <begin position="383"/>
        <end position="440"/>
    </location>
</feature>
<dbReference type="AlphaFoldDB" id="A0A2X0NU44"/>
<feature type="compositionally biased region" description="Low complexity" evidence="1">
    <location>
        <begin position="155"/>
        <end position="165"/>
    </location>
</feature>
<feature type="compositionally biased region" description="Low complexity" evidence="1">
    <location>
        <begin position="14"/>
        <end position="55"/>
    </location>
</feature>
<feature type="domain" description="Phosphatidate phosphatase APP1 catalytic" evidence="2">
    <location>
        <begin position="592"/>
        <end position="744"/>
    </location>
</feature>
<feature type="compositionally biased region" description="Basic and acidic residues" evidence="1">
    <location>
        <begin position="125"/>
        <end position="135"/>
    </location>
</feature>
<accession>A0A2X0NU44</accession>
<dbReference type="PANTHER" id="PTHR28208:SF3">
    <property type="entry name" value="PHOSPHATIDATE PHOSPHATASE APP1"/>
    <property type="match status" value="1"/>
</dbReference>
<sequence>MSTYYAAYTPRPKSSAAAAAAASSSGTSGTRPSSLTTSAEAPPLLQPPAAAYIAPLTPPTTRPCTPAATQGDSAMPGPTSYTGSFLRARALAKVHKFTNDVSPHLESAKQSAAGKLAQLRDLQHDRDAWGDDPRMAKQVKQRQRDYADPTRRDSSSSTVSASPTSTRERSGWIAGVSSYFGGGGNGGPSSSRQASTSAYTDEKVVCFPGWATLRPSAHSASEPALVLEIVAHGYAYRLRPVSQASRSQRIFGSLARSFAALPRLSTQLPPNGQIDSTQPMDILPPPEAIKDEALLDGNIFERLLDIGGREGTSEEEAELARATEIAAEPETMTSEEQAKSPFKPGATTEQDSPHRVALTPAQMHARATEDTHGHPQVHVTPASFTSSAQHTMTPPSRTHADRACTMPSTSSSLRASRASSISSQATTLSSRTAPTRPASPYRDAVYREEWPKPFEFTDSDLPRLHSNLQDRLLPFFGQKLPNRKVRLSVVPVFDDADPTWDRPLATKVVSTLGGGAFRTVLEMRSKELRRLLEATGKGVESFETLRVRIVAELLEHDPIVDAMSGGAFTGDQGMKVVAEDFTELAVAHDGGVRVISDVDDTCKHSQVVEGTKTLFRNVFVRELYEVQVPGMSSWFRKMEAQRCAFHYVSNSPWELWPVIRTFLDLAKFPKGSVTLKEYGGAGSALAKLWEEPGMRKRANVENIIKEFHHSQFILIGDSGEQDLELYTQLASEYPDHILAIYIRDVTTPFSPNAHFDLTHLSSQHPPHNKSDLMDNGQANPTQKSVRPPIPPRPTADSKRSSFLRRGTNSRPSSPPLIDADSDPLSPNNPLRATPMTPTVAEEAQMRIDTFYARIAEAERKLPRGILLKIFRHGKEVEKEALEVIKFGQTGGVPSDRVR</sequence>